<name>A0ABT6YIA2_9BACT</name>
<evidence type="ECO:0000313" key="2">
    <source>
        <dbReference type="Proteomes" id="UP001236569"/>
    </source>
</evidence>
<dbReference type="PROSITE" id="PS51257">
    <property type="entry name" value="PROKAR_LIPOPROTEIN"/>
    <property type="match status" value="1"/>
</dbReference>
<reference evidence="1 2" key="1">
    <citation type="submission" date="2023-05" db="EMBL/GenBank/DDBJ databases">
        <title>Novel species of genus Flectobacillus isolated from stream in China.</title>
        <authorList>
            <person name="Lu H."/>
        </authorList>
    </citation>
    <scope>NUCLEOTIDE SEQUENCE [LARGE SCALE GENOMIC DNA]</scope>
    <source>
        <strain evidence="1 2">DC10W</strain>
    </source>
</reference>
<comment type="caution">
    <text evidence="1">The sequence shown here is derived from an EMBL/GenBank/DDBJ whole genome shotgun (WGS) entry which is preliminary data.</text>
</comment>
<keyword evidence="2" id="KW-1185">Reference proteome</keyword>
<dbReference type="Proteomes" id="UP001236569">
    <property type="component" value="Unassembled WGS sequence"/>
</dbReference>
<gene>
    <name evidence="1" type="ORF">QM480_03265</name>
</gene>
<protein>
    <recommendedName>
        <fullName evidence="3">Lipoprotein</fullName>
    </recommendedName>
</protein>
<dbReference type="EMBL" id="JASHID010000002">
    <property type="protein sequence ID" value="MDI9863329.1"/>
    <property type="molecule type" value="Genomic_DNA"/>
</dbReference>
<evidence type="ECO:0008006" key="3">
    <source>
        <dbReference type="Google" id="ProtNLM"/>
    </source>
</evidence>
<sequence>MKKSTITYCLILTGLFVSCSNYKDKTEVSNEDSLKAAKLAPKPVYDGIYRVEGDSVVIPSFEIEVELSPKAEAKIEKDKESIIVSASFSGIPTDPNSPNMQEWAEGGIAGKEIELMGQRVARFENIKVKRSILDSIIGKDLELLINVYTGRRTNPDNLLDCGILSEKMAKVQNKKFVLKAKLIYGEEVK</sequence>
<dbReference type="InterPro" id="IPR010916">
    <property type="entry name" value="TonB_box_CS"/>
</dbReference>
<evidence type="ECO:0000313" key="1">
    <source>
        <dbReference type="EMBL" id="MDI9863329.1"/>
    </source>
</evidence>
<organism evidence="1 2">
    <name type="scientific">Flectobacillus longus</name>
    <dbReference type="NCBI Taxonomy" id="2984207"/>
    <lineage>
        <taxon>Bacteria</taxon>
        <taxon>Pseudomonadati</taxon>
        <taxon>Bacteroidota</taxon>
        <taxon>Cytophagia</taxon>
        <taxon>Cytophagales</taxon>
        <taxon>Flectobacillaceae</taxon>
        <taxon>Flectobacillus</taxon>
    </lineage>
</organism>
<dbReference type="RefSeq" id="WP_283368634.1">
    <property type="nucleotide sequence ID" value="NZ_JASHID010000002.1"/>
</dbReference>
<dbReference type="PROSITE" id="PS00430">
    <property type="entry name" value="TONB_DEPENDENT_REC_1"/>
    <property type="match status" value="1"/>
</dbReference>
<accession>A0ABT6YIA2</accession>
<proteinExistence type="predicted"/>